<dbReference type="EMBL" id="FOUI01000001">
    <property type="protein sequence ID" value="SFM17247.1"/>
    <property type="molecule type" value="Genomic_DNA"/>
</dbReference>
<keyword evidence="7" id="KW-1133">Transmembrane helix</keyword>
<organism evidence="14 15">
    <name type="scientific">Halopseudomonas yangmingensis</name>
    <dbReference type="NCBI Taxonomy" id="1720063"/>
    <lineage>
        <taxon>Bacteria</taxon>
        <taxon>Pseudomonadati</taxon>
        <taxon>Pseudomonadota</taxon>
        <taxon>Gammaproteobacteria</taxon>
        <taxon>Pseudomonadales</taxon>
        <taxon>Pseudomonadaceae</taxon>
        <taxon>Halopseudomonas</taxon>
    </lineage>
</organism>
<dbReference type="Gene3D" id="2.40.50.100">
    <property type="match status" value="1"/>
</dbReference>
<keyword evidence="6" id="KW-0812">Transmembrane</keyword>
<dbReference type="AlphaFoldDB" id="A0A1I4NPK8"/>
<keyword evidence="15" id="KW-1185">Reference proteome</keyword>
<evidence type="ECO:0000256" key="11">
    <source>
        <dbReference type="SAM" id="MobiDB-lite"/>
    </source>
</evidence>
<reference evidence="15" key="1">
    <citation type="submission" date="2016-10" db="EMBL/GenBank/DDBJ databases">
        <authorList>
            <person name="Varghese N."/>
            <person name="Submissions S."/>
        </authorList>
    </citation>
    <scope>NUCLEOTIDE SEQUENCE [LARGE SCALE GENOMIC DNA]</scope>
    <source>
        <strain evidence="15">DSM 24213</strain>
    </source>
</reference>
<evidence type="ECO:0000256" key="3">
    <source>
        <dbReference type="ARBA" id="ARBA00022448"/>
    </source>
</evidence>
<protein>
    <recommendedName>
        <fullName evidence="9">Membrane fusion protein (MFP) family protein</fullName>
    </recommendedName>
</protein>
<dbReference type="InterPro" id="IPR010129">
    <property type="entry name" value="T1SS_HlyD"/>
</dbReference>
<evidence type="ECO:0000256" key="10">
    <source>
        <dbReference type="SAM" id="Coils"/>
    </source>
</evidence>
<evidence type="ECO:0000313" key="15">
    <source>
        <dbReference type="Proteomes" id="UP000243629"/>
    </source>
</evidence>
<evidence type="ECO:0000256" key="7">
    <source>
        <dbReference type="ARBA" id="ARBA00022989"/>
    </source>
</evidence>
<dbReference type="OrthoDB" id="9775513at2"/>
<feature type="domain" description="AprE-like long alpha-helical hairpin" evidence="12">
    <location>
        <begin position="125"/>
        <end position="305"/>
    </location>
</feature>
<dbReference type="Proteomes" id="UP000243629">
    <property type="component" value="Unassembled WGS sequence"/>
</dbReference>
<dbReference type="STRING" id="1720063.SAMN05216217_101454"/>
<keyword evidence="8" id="KW-0472">Membrane</keyword>
<dbReference type="NCBIfam" id="TIGR01843">
    <property type="entry name" value="type_I_hlyD"/>
    <property type="match status" value="1"/>
</dbReference>
<dbReference type="Pfam" id="PF26002">
    <property type="entry name" value="Beta-barrel_AprE"/>
    <property type="match status" value="1"/>
</dbReference>
<name>A0A1I4NPK8_9GAMM</name>
<accession>A0A1I4NPK8</accession>
<dbReference type="InterPro" id="IPR058781">
    <property type="entry name" value="HH_AprE-like"/>
</dbReference>
<dbReference type="Gene3D" id="1.10.287.470">
    <property type="entry name" value="Helix hairpin bin"/>
    <property type="match status" value="1"/>
</dbReference>
<dbReference type="InterPro" id="IPR058982">
    <property type="entry name" value="Beta-barrel_AprE"/>
</dbReference>
<feature type="domain" description="AprE-like beta-barrel" evidence="13">
    <location>
        <begin position="349"/>
        <end position="438"/>
    </location>
</feature>
<dbReference type="GO" id="GO:0005886">
    <property type="term" value="C:plasma membrane"/>
    <property type="evidence" value="ECO:0007669"/>
    <property type="project" value="UniProtKB-SubCell"/>
</dbReference>
<evidence type="ECO:0000256" key="8">
    <source>
        <dbReference type="ARBA" id="ARBA00023136"/>
    </source>
</evidence>
<evidence type="ECO:0000256" key="6">
    <source>
        <dbReference type="ARBA" id="ARBA00022692"/>
    </source>
</evidence>
<comment type="subcellular location">
    <subcellularLocation>
        <location evidence="1 9">Cell inner membrane</location>
        <topology evidence="1 9">Single-pass membrane protein</topology>
    </subcellularLocation>
</comment>
<keyword evidence="4 9" id="KW-1003">Cell membrane</keyword>
<feature type="coiled-coil region" evidence="10">
    <location>
        <begin position="185"/>
        <end position="219"/>
    </location>
</feature>
<gene>
    <name evidence="14" type="ORF">SAMN05216217_101454</name>
</gene>
<evidence type="ECO:0000256" key="2">
    <source>
        <dbReference type="ARBA" id="ARBA00009477"/>
    </source>
</evidence>
<dbReference type="PRINTS" id="PR01490">
    <property type="entry name" value="RTXTOXIND"/>
</dbReference>
<evidence type="ECO:0000313" key="14">
    <source>
        <dbReference type="EMBL" id="SFM17247.1"/>
    </source>
</evidence>
<dbReference type="Pfam" id="PF25994">
    <property type="entry name" value="HH_AprE"/>
    <property type="match status" value="1"/>
</dbReference>
<proteinExistence type="inferred from homology"/>
<evidence type="ECO:0000256" key="5">
    <source>
        <dbReference type="ARBA" id="ARBA00022519"/>
    </source>
</evidence>
<dbReference type="Gene3D" id="2.40.30.170">
    <property type="match status" value="1"/>
</dbReference>
<evidence type="ECO:0000259" key="12">
    <source>
        <dbReference type="Pfam" id="PF25994"/>
    </source>
</evidence>
<feature type="compositionally biased region" description="Polar residues" evidence="11">
    <location>
        <begin position="16"/>
        <end position="29"/>
    </location>
</feature>
<keyword evidence="3 9" id="KW-0813">Transport</keyword>
<evidence type="ECO:0000256" key="1">
    <source>
        <dbReference type="ARBA" id="ARBA00004377"/>
    </source>
</evidence>
<dbReference type="InterPro" id="IPR006144">
    <property type="entry name" value="Secretion_HlyD_CS"/>
</dbReference>
<dbReference type="InterPro" id="IPR050739">
    <property type="entry name" value="MFP"/>
</dbReference>
<evidence type="ECO:0000256" key="4">
    <source>
        <dbReference type="ARBA" id="ARBA00022475"/>
    </source>
</evidence>
<dbReference type="PANTHER" id="PTHR30386:SF26">
    <property type="entry name" value="TRANSPORT PROTEIN COMB"/>
    <property type="match status" value="1"/>
</dbReference>
<evidence type="ECO:0000259" key="13">
    <source>
        <dbReference type="Pfam" id="PF26002"/>
    </source>
</evidence>
<keyword evidence="10" id="KW-0175">Coiled coil</keyword>
<dbReference type="PROSITE" id="PS00543">
    <property type="entry name" value="HLYD_FAMILY"/>
    <property type="match status" value="1"/>
</dbReference>
<dbReference type="PANTHER" id="PTHR30386">
    <property type="entry name" value="MEMBRANE FUSION SUBUNIT OF EMRAB-TOLC MULTIDRUG EFFLUX PUMP"/>
    <property type="match status" value="1"/>
</dbReference>
<dbReference type="GO" id="GO:0009306">
    <property type="term" value="P:protein secretion"/>
    <property type="evidence" value="ECO:0007669"/>
    <property type="project" value="InterPro"/>
</dbReference>
<sequence length="461" mass="51380">MSRAPEPASAPAATTGHVQLKTSRKSAQTEVPLPDLTEAILEDSPRNSRMLLWALAALVLSALLWANFAEVEEITRGQGKAIPPGKLQRIQNLEGGIVSEILVREGQIINQGDPLLRLDDTRFASNVQESRFERLGKMARLARLNAEMEERELLMPDEVISEAPELAAAELALHQARTNKLLNERSILDEQRQQRQQELDELKSRQQQFRNSLALLRQELNMSAPLVADGAISEVEVLRLRRAEVETRGNLDSVTLSIPRAESALREVEQRIEEVRNRFRGEALAELSQTRIDLEKTEASGLALEDRVRRTLVTSPVNGIVQQLLVNTIGGVIQPGSDLVEIIPLDDTLLFEARIRPQDIAFLHPGQQAMIKITAYDFTIYGGLKGELEHISADTVADDKGESYYLIRLRTDQNHLGTPENPLLIIPGMVASVDIITGKKSILSYLLKPVLRARAEALRER</sequence>
<keyword evidence="5 9" id="KW-0997">Cell inner membrane</keyword>
<evidence type="ECO:0000256" key="9">
    <source>
        <dbReference type="RuleBase" id="RU365093"/>
    </source>
</evidence>
<dbReference type="RefSeq" id="WP_093472060.1">
    <property type="nucleotide sequence ID" value="NZ_FOUI01000001.1"/>
</dbReference>
<feature type="compositionally biased region" description="Low complexity" evidence="11">
    <location>
        <begin position="1"/>
        <end position="13"/>
    </location>
</feature>
<feature type="region of interest" description="Disordered" evidence="11">
    <location>
        <begin position="1"/>
        <end position="29"/>
    </location>
</feature>
<comment type="similarity">
    <text evidence="2 9">Belongs to the membrane fusion protein (MFP) (TC 8.A.1) family.</text>
</comment>